<keyword evidence="1" id="KW-0732">Signal</keyword>
<feature type="chain" id="PRO_5005203109" evidence="1">
    <location>
        <begin position="17"/>
        <end position="92"/>
    </location>
</feature>
<keyword evidence="2" id="KW-0645">Protease</keyword>
<reference evidence="2" key="1">
    <citation type="journal article" date="2015" name="Fish Shellfish Immunol.">
        <title>An updated molecular basis for mussel immunity.</title>
        <authorList>
            <person name="Gerdol M."/>
            <person name="Venier P."/>
        </authorList>
    </citation>
    <scope>NUCLEOTIDE SEQUENCE</scope>
</reference>
<sequence length="92" mass="9856">MKVAIVLLCFVVAVYSETCFRSSDCNETKCSDTSHRVVCALGHCTCSAGTTGHTCSSGGECRDEHCRFGQRSHCVDGHCHCTLQDLIGGIGR</sequence>
<dbReference type="GO" id="GO:0008233">
    <property type="term" value="F:peptidase activity"/>
    <property type="evidence" value="ECO:0007669"/>
    <property type="project" value="UniProtKB-KW"/>
</dbReference>
<dbReference type="AlphaFoldDB" id="A0A0H3W705"/>
<name>A0A0H3W705_MYTGA</name>
<dbReference type="GO" id="GO:0006508">
    <property type="term" value="P:proteolysis"/>
    <property type="evidence" value="ECO:0007669"/>
    <property type="project" value="UniProtKB-KW"/>
</dbReference>
<keyword evidence="2" id="KW-0378">Hydrolase</keyword>
<evidence type="ECO:0000313" key="2">
    <source>
        <dbReference type="EMBL" id="AKK31569.1"/>
    </source>
</evidence>
<protein>
    <submittedName>
        <fullName evidence="2">Serine protease D</fullName>
    </submittedName>
</protein>
<evidence type="ECO:0000256" key="1">
    <source>
        <dbReference type="SAM" id="SignalP"/>
    </source>
</evidence>
<dbReference type="EMBL" id="KP141763">
    <property type="protein sequence ID" value="AKK31569.1"/>
    <property type="molecule type" value="mRNA"/>
</dbReference>
<organism evidence="2">
    <name type="scientific">Mytilus galloprovincialis</name>
    <name type="common">Mediterranean mussel</name>
    <dbReference type="NCBI Taxonomy" id="29158"/>
    <lineage>
        <taxon>Eukaryota</taxon>
        <taxon>Metazoa</taxon>
        <taxon>Spiralia</taxon>
        <taxon>Lophotrochozoa</taxon>
        <taxon>Mollusca</taxon>
        <taxon>Bivalvia</taxon>
        <taxon>Autobranchia</taxon>
        <taxon>Pteriomorphia</taxon>
        <taxon>Mytilida</taxon>
        <taxon>Mytiloidea</taxon>
        <taxon>Mytilidae</taxon>
        <taxon>Mytilinae</taxon>
        <taxon>Mytilus</taxon>
    </lineage>
</organism>
<accession>A0A0H3W705</accession>
<feature type="signal peptide" evidence="1">
    <location>
        <begin position="1"/>
        <end position="16"/>
    </location>
</feature>
<proteinExistence type="evidence at transcript level"/>